<keyword evidence="2" id="KW-0560">Oxidoreductase</keyword>
<comment type="similarity">
    <text evidence="1">Belongs to the nitroreductase family.</text>
</comment>
<reference evidence="4 5" key="1">
    <citation type="submission" date="2019-03" db="EMBL/GenBank/DDBJ databases">
        <title>Genomic Encyclopedia of Type Strains, Phase IV (KMG-IV): sequencing the most valuable type-strain genomes for metagenomic binning, comparative biology and taxonomic classification.</title>
        <authorList>
            <person name="Goeker M."/>
        </authorList>
    </citation>
    <scope>NUCLEOTIDE SEQUENCE [LARGE SCALE GENOMIC DNA]</scope>
    <source>
        <strain evidence="4 5">DSM 100013</strain>
    </source>
</reference>
<evidence type="ECO:0000256" key="1">
    <source>
        <dbReference type="ARBA" id="ARBA00007118"/>
    </source>
</evidence>
<comment type="caution">
    <text evidence="4">The sequence shown here is derived from an EMBL/GenBank/DDBJ whole genome shotgun (WGS) entry which is preliminary data.</text>
</comment>
<dbReference type="AlphaFoldDB" id="A0A4R2TM92"/>
<dbReference type="InterPro" id="IPR000415">
    <property type="entry name" value="Nitroreductase-like"/>
</dbReference>
<organism evidence="4 5">
    <name type="scientific">Serpentinicella alkaliphila</name>
    <dbReference type="NCBI Taxonomy" id="1734049"/>
    <lineage>
        <taxon>Bacteria</taxon>
        <taxon>Bacillati</taxon>
        <taxon>Bacillota</taxon>
        <taxon>Clostridia</taxon>
        <taxon>Peptostreptococcales</taxon>
        <taxon>Natronincolaceae</taxon>
        <taxon>Serpentinicella</taxon>
    </lineage>
</organism>
<proteinExistence type="inferred from homology"/>
<keyword evidence="5" id="KW-1185">Reference proteome</keyword>
<dbReference type="Gene3D" id="3.40.109.10">
    <property type="entry name" value="NADH Oxidase"/>
    <property type="match status" value="1"/>
</dbReference>
<dbReference type="CDD" id="cd02062">
    <property type="entry name" value="Nitro_FMN_reductase"/>
    <property type="match status" value="1"/>
</dbReference>
<dbReference type="Pfam" id="PF14512">
    <property type="entry name" value="TM1586_NiRdase"/>
    <property type="match status" value="1"/>
</dbReference>
<evidence type="ECO:0000313" key="5">
    <source>
        <dbReference type="Proteomes" id="UP000295504"/>
    </source>
</evidence>
<evidence type="ECO:0000313" key="4">
    <source>
        <dbReference type="EMBL" id="TCQ03687.1"/>
    </source>
</evidence>
<protein>
    <submittedName>
        <fullName evidence="4">Putative nitroreductase</fullName>
    </submittedName>
</protein>
<name>A0A4R2TM92_9FIRM</name>
<dbReference type="InterPro" id="IPR029478">
    <property type="entry name" value="TM1586_NiRdase"/>
</dbReference>
<dbReference type="PANTHER" id="PTHR43673:SF10">
    <property type="entry name" value="NADH DEHYDROGENASE_NAD(P)H NITROREDUCTASE XCC3605-RELATED"/>
    <property type="match status" value="1"/>
</dbReference>
<evidence type="ECO:0000259" key="3">
    <source>
        <dbReference type="Pfam" id="PF14512"/>
    </source>
</evidence>
<accession>A0A4R2TM92</accession>
<dbReference type="SUPFAM" id="SSF55469">
    <property type="entry name" value="FMN-dependent nitroreductase-like"/>
    <property type="match status" value="2"/>
</dbReference>
<evidence type="ECO:0000256" key="2">
    <source>
        <dbReference type="ARBA" id="ARBA00023002"/>
    </source>
</evidence>
<feature type="domain" description="Putative nitroreductase TM1586" evidence="3">
    <location>
        <begin position="4"/>
        <end position="241"/>
    </location>
</feature>
<dbReference type="EMBL" id="SLYC01000008">
    <property type="protein sequence ID" value="TCQ03687.1"/>
    <property type="molecule type" value="Genomic_DNA"/>
</dbReference>
<dbReference type="Gene3D" id="3.40.109.30">
    <property type="entry name" value="putative nitroreductase (tm1586), domain 2"/>
    <property type="match status" value="1"/>
</dbReference>
<dbReference type="Proteomes" id="UP000295504">
    <property type="component" value="Unassembled WGS sequence"/>
</dbReference>
<sequence length="272" mass="31396">MWIDSIKKRTSTRTYDQRPLESSIKREILDYLNSTTGPFGAKVKFYLVNIEDSSNKKLGTYGVIKSAKNFIAAVTEKKEPRSLEQLGYVLEKGILYATSLGLGTCWLAGTFKRQEFINTIELKEEEELPVITPIGYPRDKRSVVDSFMRFAAGSNNRKDFKELFFEGSWNNEVNQKDKKYIQALEMLRLAPSASNKQPWRVLVDNEKFHFYLARNKGYGEGLGYDVQKIDIGIAMCHFELTMQELGFKGKWKEDNPKKDKESCEYIISFIIE</sequence>
<gene>
    <name evidence="4" type="ORF">EDD79_10082</name>
</gene>
<dbReference type="GO" id="GO:0016491">
    <property type="term" value="F:oxidoreductase activity"/>
    <property type="evidence" value="ECO:0007669"/>
    <property type="project" value="UniProtKB-KW"/>
</dbReference>
<dbReference type="PANTHER" id="PTHR43673">
    <property type="entry name" value="NAD(P)H NITROREDUCTASE YDGI-RELATED"/>
    <property type="match status" value="1"/>
</dbReference>